<proteinExistence type="predicted"/>
<evidence type="ECO:0000313" key="2">
    <source>
        <dbReference type="Proteomes" id="UP000237271"/>
    </source>
</evidence>
<evidence type="ECO:0000313" key="1">
    <source>
        <dbReference type="EMBL" id="POM73563.1"/>
    </source>
</evidence>
<comment type="caution">
    <text evidence="1">The sequence shown here is derived from an EMBL/GenBank/DDBJ whole genome shotgun (WGS) entry which is preliminary data.</text>
</comment>
<keyword evidence="2" id="KW-1185">Reference proteome</keyword>
<dbReference type="AlphaFoldDB" id="A0A2P4Y6X7"/>
<dbReference type="GO" id="GO:0003676">
    <property type="term" value="F:nucleic acid binding"/>
    <property type="evidence" value="ECO:0007669"/>
    <property type="project" value="InterPro"/>
</dbReference>
<sequence length="96" mass="10932">MVWGALSTEDNASIHAPRETTHFLKEMEGVTMQNVWSVMAAKVYAHGRQYSTTAQLEDTIQDPWDSIEQAYLLKLVESMPRRCLAVIKKQGDLTTY</sequence>
<dbReference type="Proteomes" id="UP000237271">
    <property type="component" value="Unassembled WGS sequence"/>
</dbReference>
<dbReference type="EMBL" id="NCKW01005085">
    <property type="protein sequence ID" value="POM73563.1"/>
    <property type="molecule type" value="Genomic_DNA"/>
</dbReference>
<dbReference type="OrthoDB" id="103564at2759"/>
<dbReference type="Gene3D" id="3.30.420.10">
    <property type="entry name" value="Ribonuclease H-like superfamily/Ribonuclease H"/>
    <property type="match status" value="1"/>
</dbReference>
<dbReference type="InterPro" id="IPR036397">
    <property type="entry name" value="RNaseH_sf"/>
</dbReference>
<accession>A0A2P4Y6X7</accession>
<protein>
    <submittedName>
        <fullName evidence="1">Uncharacterized protein</fullName>
    </submittedName>
</protein>
<organism evidence="1 2">
    <name type="scientific">Phytophthora palmivora</name>
    <dbReference type="NCBI Taxonomy" id="4796"/>
    <lineage>
        <taxon>Eukaryota</taxon>
        <taxon>Sar</taxon>
        <taxon>Stramenopiles</taxon>
        <taxon>Oomycota</taxon>
        <taxon>Peronosporomycetes</taxon>
        <taxon>Peronosporales</taxon>
        <taxon>Peronosporaceae</taxon>
        <taxon>Phytophthora</taxon>
    </lineage>
</organism>
<reference evidence="1 2" key="1">
    <citation type="journal article" date="2017" name="Genome Biol. Evol.">
        <title>Phytophthora megakarya and P. palmivora, closely related causal agents of cacao black pod rot, underwent increases in genome sizes and gene numbers by different mechanisms.</title>
        <authorList>
            <person name="Ali S.S."/>
            <person name="Shao J."/>
            <person name="Lary D.J."/>
            <person name="Kronmiller B."/>
            <person name="Shen D."/>
            <person name="Strem M.D."/>
            <person name="Amoako-Attah I."/>
            <person name="Akrofi A.Y."/>
            <person name="Begoude B.A."/>
            <person name="Ten Hoopen G.M."/>
            <person name="Coulibaly K."/>
            <person name="Kebe B.I."/>
            <person name="Melnick R.L."/>
            <person name="Guiltinan M.J."/>
            <person name="Tyler B.M."/>
            <person name="Meinhardt L.W."/>
            <person name="Bailey B.A."/>
        </authorList>
    </citation>
    <scope>NUCLEOTIDE SEQUENCE [LARGE SCALE GENOMIC DNA]</scope>
    <source>
        <strain evidence="2">sbr112.9</strain>
    </source>
</reference>
<gene>
    <name evidence="1" type="ORF">PHPALM_9578</name>
</gene>
<name>A0A2P4Y6X7_9STRA</name>